<protein>
    <submittedName>
        <fullName evidence="1">Uncharacterized protein</fullName>
    </submittedName>
</protein>
<name>A0A377JLC3_9HELI</name>
<proteinExistence type="predicted"/>
<gene>
    <name evidence="1" type="ORF">NCTC12221_00002</name>
</gene>
<organism evidence="1 2">
    <name type="scientific">Helicobacter cinaedi</name>
    <dbReference type="NCBI Taxonomy" id="213"/>
    <lineage>
        <taxon>Bacteria</taxon>
        <taxon>Pseudomonadati</taxon>
        <taxon>Campylobacterota</taxon>
        <taxon>Epsilonproteobacteria</taxon>
        <taxon>Campylobacterales</taxon>
        <taxon>Helicobacteraceae</taxon>
        <taxon>Helicobacter</taxon>
    </lineage>
</organism>
<accession>A0A377JLC3</accession>
<dbReference type="RefSeq" id="WP_258554088.1">
    <property type="nucleotide sequence ID" value="NZ_UGHZ01000001.1"/>
</dbReference>
<evidence type="ECO:0000313" key="2">
    <source>
        <dbReference type="Proteomes" id="UP000255335"/>
    </source>
</evidence>
<dbReference type="Proteomes" id="UP000255335">
    <property type="component" value="Unassembled WGS sequence"/>
</dbReference>
<reference evidence="1 2" key="1">
    <citation type="submission" date="2018-06" db="EMBL/GenBank/DDBJ databases">
        <authorList>
            <consortium name="Pathogen Informatics"/>
            <person name="Doyle S."/>
        </authorList>
    </citation>
    <scope>NUCLEOTIDE SEQUENCE [LARGE SCALE GENOMIC DNA]</scope>
    <source>
        <strain evidence="1 2">NCTC12221</strain>
    </source>
</reference>
<evidence type="ECO:0000313" key="1">
    <source>
        <dbReference type="EMBL" id="STP08590.1"/>
    </source>
</evidence>
<sequence length="65" mass="7319">MSNMLCPHCHKPINPAKLLKTQDKETKECIVCGKSFTGSKKSKFCSNACRCKAYQRKKKVKALSL</sequence>
<dbReference type="EMBL" id="UGHZ01000001">
    <property type="protein sequence ID" value="STP08590.1"/>
    <property type="molecule type" value="Genomic_DNA"/>
</dbReference>
<dbReference type="AlphaFoldDB" id="A0A377JLC3"/>